<protein>
    <submittedName>
        <fullName evidence="1">Uncharacterized protein</fullName>
    </submittedName>
</protein>
<evidence type="ECO:0000313" key="1">
    <source>
        <dbReference type="EMBL" id="MEA1080176.1"/>
    </source>
</evidence>
<keyword evidence="2" id="KW-1185">Reference proteome</keyword>
<organism evidence="1 2">
    <name type="scientific">Marinobacter qingdaonensis</name>
    <dbReference type="NCBI Taxonomy" id="3108486"/>
    <lineage>
        <taxon>Bacteria</taxon>
        <taxon>Pseudomonadati</taxon>
        <taxon>Pseudomonadota</taxon>
        <taxon>Gammaproteobacteria</taxon>
        <taxon>Pseudomonadales</taxon>
        <taxon>Marinobacteraceae</taxon>
        <taxon>Marinobacter</taxon>
    </lineage>
</organism>
<dbReference type="Proteomes" id="UP001305746">
    <property type="component" value="Unassembled WGS sequence"/>
</dbReference>
<dbReference type="RefSeq" id="WP_322854689.1">
    <property type="nucleotide sequence ID" value="NZ_JAYDCJ010000003.1"/>
</dbReference>
<comment type="caution">
    <text evidence="1">The sequence shown here is derived from an EMBL/GenBank/DDBJ whole genome shotgun (WGS) entry which is preliminary data.</text>
</comment>
<reference evidence="1 2" key="1">
    <citation type="submission" date="2023-12" db="EMBL/GenBank/DDBJ databases">
        <title>Marinobacter qingdaonensis sp. nov., isolated from the intertidal sediment of Qingdao, PR China.</title>
        <authorList>
            <person name="Li Y."/>
        </authorList>
    </citation>
    <scope>NUCLEOTIDE SEQUENCE [LARGE SCALE GENOMIC DNA]</scope>
    <source>
        <strain evidence="1 2">ASW11-75</strain>
    </source>
</reference>
<dbReference type="EMBL" id="JAYDCJ010000003">
    <property type="protein sequence ID" value="MEA1080176.1"/>
    <property type="molecule type" value="Genomic_DNA"/>
</dbReference>
<accession>A0ABU5NWJ1</accession>
<evidence type="ECO:0000313" key="2">
    <source>
        <dbReference type="Proteomes" id="UP001305746"/>
    </source>
</evidence>
<gene>
    <name evidence="1" type="ORF">U5822_05820</name>
</gene>
<name>A0ABU5NWJ1_9GAMM</name>
<proteinExistence type="predicted"/>
<sequence>MPAAYYVVIPDTIEEVPEFVMLSFVLPVNSTGRLKVFNYQLISLYSIGELLDNNANELTRSMAVESCGSDPIILEDGRNIAQYAVAFW</sequence>